<dbReference type="Proteomes" id="UP000015453">
    <property type="component" value="Unassembled WGS sequence"/>
</dbReference>
<dbReference type="InterPro" id="IPR035595">
    <property type="entry name" value="UDP_glycos_trans_CS"/>
</dbReference>
<gene>
    <name evidence="5" type="ORF">M569_03488</name>
</gene>
<keyword evidence="3 4" id="KW-0808">Transferase</keyword>
<dbReference type="Gene3D" id="3.40.50.2000">
    <property type="entry name" value="Glycogen Phosphorylase B"/>
    <property type="match status" value="2"/>
</dbReference>
<evidence type="ECO:0000256" key="3">
    <source>
        <dbReference type="ARBA" id="ARBA00022679"/>
    </source>
</evidence>
<dbReference type="GO" id="GO:0008194">
    <property type="term" value="F:UDP-glycosyltransferase activity"/>
    <property type="evidence" value="ECO:0007669"/>
    <property type="project" value="InterPro"/>
</dbReference>
<organism evidence="5 6">
    <name type="scientific">Genlisea aurea</name>
    <dbReference type="NCBI Taxonomy" id="192259"/>
    <lineage>
        <taxon>Eukaryota</taxon>
        <taxon>Viridiplantae</taxon>
        <taxon>Streptophyta</taxon>
        <taxon>Embryophyta</taxon>
        <taxon>Tracheophyta</taxon>
        <taxon>Spermatophyta</taxon>
        <taxon>Magnoliopsida</taxon>
        <taxon>eudicotyledons</taxon>
        <taxon>Gunneridae</taxon>
        <taxon>Pentapetalae</taxon>
        <taxon>asterids</taxon>
        <taxon>lamiids</taxon>
        <taxon>Lamiales</taxon>
        <taxon>Lentibulariaceae</taxon>
        <taxon>Genlisea</taxon>
    </lineage>
</organism>
<dbReference type="SUPFAM" id="SSF53756">
    <property type="entry name" value="UDP-Glycosyltransferase/glycogen phosphorylase"/>
    <property type="match status" value="1"/>
</dbReference>
<dbReference type="PROSITE" id="PS00375">
    <property type="entry name" value="UDPGT"/>
    <property type="match status" value="1"/>
</dbReference>
<feature type="non-terminal residue" evidence="5">
    <location>
        <position position="1"/>
    </location>
</feature>
<reference evidence="5 6" key="1">
    <citation type="journal article" date="2013" name="BMC Genomics">
        <title>The miniature genome of a carnivorous plant Genlisea aurea contains a low number of genes and short non-coding sequences.</title>
        <authorList>
            <person name="Leushkin E.V."/>
            <person name="Sutormin R.A."/>
            <person name="Nabieva E.R."/>
            <person name="Penin A.A."/>
            <person name="Kondrashov A.S."/>
            <person name="Logacheva M.D."/>
        </authorList>
    </citation>
    <scope>NUCLEOTIDE SEQUENCE [LARGE SCALE GENOMIC DNA]</scope>
</reference>
<comment type="caution">
    <text evidence="5">The sequence shown here is derived from an EMBL/GenBank/DDBJ whole genome shotgun (WGS) entry which is preliminary data.</text>
</comment>
<keyword evidence="2 4" id="KW-0328">Glycosyltransferase</keyword>
<keyword evidence="6" id="KW-1185">Reference proteome</keyword>
<dbReference type="PANTHER" id="PTHR48046">
    <property type="entry name" value="UDP-GLYCOSYLTRANSFERASE 72E1"/>
    <property type="match status" value="1"/>
</dbReference>
<proteinExistence type="inferred from homology"/>
<accession>S8EFC0</accession>
<evidence type="ECO:0000256" key="1">
    <source>
        <dbReference type="ARBA" id="ARBA00009995"/>
    </source>
</evidence>
<evidence type="ECO:0000313" key="5">
    <source>
        <dbReference type="EMBL" id="EPS71272.1"/>
    </source>
</evidence>
<evidence type="ECO:0000256" key="2">
    <source>
        <dbReference type="ARBA" id="ARBA00022676"/>
    </source>
</evidence>
<evidence type="ECO:0000256" key="4">
    <source>
        <dbReference type="RuleBase" id="RU003718"/>
    </source>
</evidence>
<sequence>FVTDLFGSFAIDAVKEFRIPTYMFYTSSAASLSIYFYISELDASRDGEIRDLPALVKIPGFVPIRRSDLSSSLQNTGNPEYKFLLDLIRKSSAADGVLVNSFPELEPEIFSALKHALGKIPPIYPIGPLVRSEPIGSRKQTELFDWLDRRATGSVLFVSFGSGGTLSSRQLMELALGLELSNQNFILVVKKPNDGNKSAAYMGGGKTGGTDGVVRYLPLGFTERIKDAGFVLPEWAPQVEILRHAAVAGFLSHCGWNSTLESVVHGVPMIAWPLFAEQRTNAVLLTEGLQ</sequence>
<dbReference type="FunFam" id="3.40.50.2000:FF:000056">
    <property type="entry name" value="Glycosyltransferase"/>
    <property type="match status" value="1"/>
</dbReference>
<dbReference type="Pfam" id="PF00201">
    <property type="entry name" value="UDPGT"/>
    <property type="match status" value="1"/>
</dbReference>
<comment type="similarity">
    <text evidence="1 4">Belongs to the UDP-glycosyltransferase family.</text>
</comment>
<dbReference type="InterPro" id="IPR002213">
    <property type="entry name" value="UDP_glucos_trans"/>
</dbReference>
<dbReference type="AlphaFoldDB" id="S8EFC0"/>
<feature type="non-terminal residue" evidence="5">
    <location>
        <position position="290"/>
    </location>
</feature>
<dbReference type="CDD" id="cd03784">
    <property type="entry name" value="GT1_Gtf-like"/>
    <property type="match status" value="1"/>
</dbReference>
<evidence type="ECO:0000313" key="6">
    <source>
        <dbReference type="Proteomes" id="UP000015453"/>
    </source>
</evidence>
<dbReference type="EMBL" id="AUSU01001326">
    <property type="protein sequence ID" value="EPS71272.1"/>
    <property type="molecule type" value="Genomic_DNA"/>
</dbReference>
<dbReference type="OrthoDB" id="897106at2759"/>
<dbReference type="PANTHER" id="PTHR48046:SF1">
    <property type="entry name" value="GLYCOSYLTRANSFERASE-RELATED"/>
    <property type="match status" value="1"/>
</dbReference>
<protein>
    <submittedName>
        <fullName evidence="5">Uncharacterized protein</fullName>
    </submittedName>
</protein>
<name>S8EFC0_9LAMI</name>